<keyword evidence="7" id="KW-0961">Cell wall biogenesis/degradation</keyword>
<dbReference type="OrthoDB" id="187139at2759"/>
<dbReference type="FunCoup" id="A0A200Q7V1">
    <property type="interactions" value="21"/>
</dbReference>
<comment type="similarity">
    <text evidence="2 9">Belongs to the glycosyl hydrolase 28 family.</text>
</comment>
<dbReference type="FunFam" id="2.160.20.10:FF:000004">
    <property type="entry name" value="Pectin lyase-like superfamily protein"/>
    <property type="match status" value="1"/>
</dbReference>
<evidence type="ECO:0000313" key="11">
    <source>
        <dbReference type="EMBL" id="OVA06570.1"/>
    </source>
</evidence>
<keyword evidence="10" id="KW-0732">Signal</keyword>
<keyword evidence="12" id="KW-1185">Reference proteome</keyword>
<dbReference type="InterPro" id="IPR011050">
    <property type="entry name" value="Pectin_lyase_fold/virulence"/>
</dbReference>
<evidence type="ECO:0000256" key="6">
    <source>
        <dbReference type="ARBA" id="ARBA00023295"/>
    </source>
</evidence>
<gene>
    <name evidence="11" type="ORF">BVC80_1287g9</name>
</gene>
<dbReference type="SUPFAM" id="SSF51126">
    <property type="entry name" value="Pectin lyase-like"/>
    <property type="match status" value="1"/>
</dbReference>
<dbReference type="Proteomes" id="UP000195402">
    <property type="component" value="Unassembled WGS sequence"/>
</dbReference>
<keyword evidence="6 9" id="KW-0326">Glycosidase</keyword>
<keyword evidence="4" id="KW-0964">Secreted</keyword>
<evidence type="ECO:0000256" key="4">
    <source>
        <dbReference type="ARBA" id="ARBA00022525"/>
    </source>
</evidence>
<evidence type="ECO:0000256" key="3">
    <source>
        <dbReference type="ARBA" id="ARBA00022512"/>
    </source>
</evidence>
<dbReference type="OMA" id="KEACQWK"/>
<dbReference type="InterPro" id="IPR006626">
    <property type="entry name" value="PbH1"/>
</dbReference>
<dbReference type="GO" id="GO:0071555">
    <property type="term" value="P:cell wall organization"/>
    <property type="evidence" value="ECO:0007669"/>
    <property type="project" value="UniProtKB-KW"/>
</dbReference>
<keyword evidence="3" id="KW-0134">Cell wall</keyword>
<dbReference type="InParanoid" id="A0A200Q7V1"/>
<dbReference type="GO" id="GO:0004650">
    <property type="term" value="F:polygalacturonase activity"/>
    <property type="evidence" value="ECO:0007669"/>
    <property type="project" value="InterPro"/>
</dbReference>
<evidence type="ECO:0000256" key="5">
    <source>
        <dbReference type="ARBA" id="ARBA00022801"/>
    </source>
</evidence>
<dbReference type="STRING" id="56857.A0A200Q7V1"/>
<reference evidence="11 12" key="1">
    <citation type="journal article" date="2017" name="Mol. Plant">
        <title>The Genome of Medicinal Plant Macleaya cordata Provides New Insights into Benzylisoquinoline Alkaloids Metabolism.</title>
        <authorList>
            <person name="Liu X."/>
            <person name="Liu Y."/>
            <person name="Huang P."/>
            <person name="Ma Y."/>
            <person name="Qing Z."/>
            <person name="Tang Q."/>
            <person name="Cao H."/>
            <person name="Cheng P."/>
            <person name="Zheng Y."/>
            <person name="Yuan Z."/>
            <person name="Zhou Y."/>
            <person name="Liu J."/>
            <person name="Tang Z."/>
            <person name="Zhuo Y."/>
            <person name="Zhang Y."/>
            <person name="Yu L."/>
            <person name="Huang J."/>
            <person name="Yang P."/>
            <person name="Peng Q."/>
            <person name="Zhang J."/>
            <person name="Jiang W."/>
            <person name="Zhang Z."/>
            <person name="Lin K."/>
            <person name="Ro D.K."/>
            <person name="Chen X."/>
            <person name="Xiong X."/>
            <person name="Shang Y."/>
            <person name="Huang S."/>
            <person name="Zeng J."/>
        </authorList>
    </citation>
    <scope>NUCLEOTIDE SEQUENCE [LARGE SCALE GENOMIC DNA]</scope>
    <source>
        <strain evidence="12">cv. BLH2017</strain>
        <tissue evidence="11">Root</tissue>
    </source>
</reference>
<comment type="caution">
    <text evidence="11">The sequence shown here is derived from an EMBL/GenBank/DDBJ whole genome shotgun (WGS) entry which is preliminary data.</text>
</comment>
<evidence type="ECO:0000313" key="12">
    <source>
        <dbReference type="Proteomes" id="UP000195402"/>
    </source>
</evidence>
<dbReference type="Pfam" id="PF00295">
    <property type="entry name" value="Glyco_hydro_28"/>
    <property type="match status" value="1"/>
</dbReference>
<accession>A0A200Q7V1</accession>
<protein>
    <submittedName>
        <fullName evidence="11">Glycoside hydrolase</fullName>
    </submittedName>
</protein>
<dbReference type="SMART" id="SM00710">
    <property type="entry name" value="PbH1"/>
    <property type="match status" value="5"/>
</dbReference>
<dbReference type="AlphaFoldDB" id="A0A200Q7V1"/>
<sequence>MGSRASDLFLRNITLLLFLFVSIARSTSSKSKTFNVNYFGAVADGKRDNSKAFMEAWKEACFWRGKARVLIPKGTYLVGPISFIGPCRGVMVFKVQGVIRAPYGLAKVDEDSWIKFQYIDGLKIGGAGTFDGQGASAWPYNECSKNTQCRTLPVSIRFDFVNNATVQGINSINSKAFHINVFACKNLKFKSVTITAPHDSPNTDGIHIGNSNDITIFRSKIGTGDDCISLGPGSSNIYISRVTCGPGHGISVGSLGKYPNEEDVTGLTVRNCTFLGTTNGVRIKTWAPSPPSVAKNFSFESIFMDKVENPIIIDQQYCPTRTCSHESSSQVQIRDVNFINIWGTSRTKLAVDLSCSRGVPCRNIKLDRIYLPYHGGGISTSSCSNVDGISYGEQIPPSCIS</sequence>
<evidence type="ECO:0000256" key="7">
    <source>
        <dbReference type="ARBA" id="ARBA00023316"/>
    </source>
</evidence>
<dbReference type="EMBL" id="MVGT01002779">
    <property type="protein sequence ID" value="OVA06570.1"/>
    <property type="molecule type" value="Genomic_DNA"/>
</dbReference>
<name>A0A200Q7V1_MACCD</name>
<comment type="subcellular location">
    <subcellularLocation>
        <location evidence="1">Secreted</location>
        <location evidence="1">Cell wall</location>
    </subcellularLocation>
</comment>
<proteinExistence type="inferred from homology"/>
<dbReference type="PROSITE" id="PS00502">
    <property type="entry name" value="POLYGALACTURONASE"/>
    <property type="match status" value="1"/>
</dbReference>
<evidence type="ECO:0000256" key="1">
    <source>
        <dbReference type="ARBA" id="ARBA00004191"/>
    </source>
</evidence>
<evidence type="ECO:0000256" key="10">
    <source>
        <dbReference type="SAM" id="SignalP"/>
    </source>
</evidence>
<dbReference type="PANTHER" id="PTHR31375">
    <property type="match status" value="1"/>
</dbReference>
<dbReference type="InterPro" id="IPR012334">
    <property type="entry name" value="Pectin_lyas_fold"/>
</dbReference>
<organism evidence="11 12">
    <name type="scientific">Macleaya cordata</name>
    <name type="common">Five-seeded plume-poppy</name>
    <name type="synonym">Bocconia cordata</name>
    <dbReference type="NCBI Taxonomy" id="56857"/>
    <lineage>
        <taxon>Eukaryota</taxon>
        <taxon>Viridiplantae</taxon>
        <taxon>Streptophyta</taxon>
        <taxon>Embryophyta</taxon>
        <taxon>Tracheophyta</taxon>
        <taxon>Spermatophyta</taxon>
        <taxon>Magnoliopsida</taxon>
        <taxon>Ranunculales</taxon>
        <taxon>Papaveraceae</taxon>
        <taxon>Papaveroideae</taxon>
        <taxon>Macleaya</taxon>
    </lineage>
</organism>
<dbReference type="InterPro" id="IPR000743">
    <property type="entry name" value="Glyco_hydro_28"/>
</dbReference>
<keyword evidence="5 9" id="KW-0378">Hydrolase</keyword>
<feature type="chain" id="PRO_5013143284" evidence="10">
    <location>
        <begin position="30"/>
        <end position="401"/>
    </location>
</feature>
<evidence type="ECO:0000256" key="9">
    <source>
        <dbReference type="RuleBase" id="RU361169"/>
    </source>
</evidence>
<evidence type="ECO:0000256" key="2">
    <source>
        <dbReference type="ARBA" id="ARBA00008834"/>
    </source>
</evidence>
<dbReference type="Gene3D" id="2.160.20.10">
    <property type="entry name" value="Single-stranded right-handed beta-helix, Pectin lyase-like"/>
    <property type="match status" value="1"/>
</dbReference>
<feature type="active site" evidence="8">
    <location>
        <position position="248"/>
    </location>
</feature>
<evidence type="ECO:0000256" key="8">
    <source>
        <dbReference type="PROSITE-ProRule" id="PRU10052"/>
    </source>
</evidence>
<dbReference type="GO" id="GO:0005975">
    <property type="term" value="P:carbohydrate metabolic process"/>
    <property type="evidence" value="ECO:0007669"/>
    <property type="project" value="InterPro"/>
</dbReference>
<feature type="signal peptide" evidence="10">
    <location>
        <begin position="1"/>
        <end position="29"/>
    </location>
</feature>